<protein>
    <recommendedName>
        <fullName evidence="2">ribonuclease H</fullName>
        <ecNumber evidence="2">3.1.26.4</ecNumber>
    </recommendedName>
</protein>
<evidence type="ECO:0000256" key="6">
    <source>
        <dbReference type="ARBA" id="ARBA00022722"/>
    </source>
</evidence>
<accession>A0ABD0MDJ0</accession>
<dbReference type="GO" id="GO:0004523">
    <property type="term" value="F:RNA-DNA hybrid ribonuclease activity"/>
    <property type="evidence" value="ECO:0007669"/>
    <property type="project" value="UniProtKB-EC"/>
</dbReference>
<reference evidence="11 12" key="1">
    <citation type="submission" date="2024-05" db="EMBL/GenBank/DDBJ databases">
        <title>Genome sequencing and assembly of Indian major carp, Cirrhinus mrigala (Hamilton, 1822).</title>
        <authorList>
            <person name="Mohindra V."/>
            <person name="Chowdhury L.M."/>
            <person name="Lal K."/>
            <person name="Jena J.K."/>
        </authorList>
    </citation>
    <scope>NUCLEOTIDE SEQUENCE [LARGE SCALE GENOMIC DNA]</scope>
    <source>
        <strain evidence="11">CM1030</strain>
        <tissue evidence="11">Blood</tissue>
    </source>
</reference>
<dbReference type="CDD" id="cd01647">
    <property type="entry name" value="RT_LTR"/>
    <property type="match status" value="1"/>
</dbReference>
<feature type="domain" description="Reverse transcriptase" evidence="10">
    <location>
        <begin position="555"/>
        <end position="734"/>
    </location>
</feature>
<dbReference type="Gene3D" id="3.30.70.270">
    <property type="match status" value="2"/>
</dbReference>
<dbReference type="GO" id="GO:0008233">
    <property type="term" value="F:peptidase activity"/>
    <property type="evidence" value="ECO:0007669"/>
    <property type="project" value="UniProtKB-KW"/>
</dbReference>
<name>A0ABD0MDJ0_CIRMR</name>
<dbReference type="PROSITE" id="PS50878">
    <property type="entry name" value="RT_POL"/>
    <property type="match status" value="1"/>
</dbReference>
<comment type="caution">
    <text evidence="11">The sequence shown here is derived from an EMBL/GenBank/DDBJ whole genome shotgun (WGS) entry which is preliminary data.</text>
</comment>
<evidence type="ECO:0000256" key="1">
    <source>
        <dbReference type="ARBA" id="ARBA00010879"/>
    </source>
</evidence>
<dbReference type="InterPro" id="IPR043502">
    <property type="entry name" value="DNA/RNA_pol_sf"/>
</dbReference>
<dbReference type="PANTHER" id="PTHR33064:SF37">
    <property type="entry name" value="RIBONUCLEASE H"/>
    <property type="match status" value="1"/>
</dbReference>
<keyword evidence="5" id="KW-0548">Nucleotidyltransferase</keyword>
<comment type="similarity">
    <text evidence="1">Belongs to the beta type-B retroviral polymerase family. HERV class-II K(HML-2) pol subfamily.</text>
</comment>
<dbReference type="SUPFAM" id="SSF56672">
    <property type="entry name" value="DNA/RNA polymerases"/>
    <property type="match status" value="1"/>
</dbReference>
<dbReference type="Pfam" id="PF17919">
    <property type="entry name" value="RT_RNaseH_2"/>
    <property type="match status" value="1"/>
</dbReference>
<evidence type="ECO:0000256" key="9">
    <source>
        <dbReference type="ARBA" id="ARBA00022918"/>
    </source>
</evidence>
<keyword evidence="4" id="KW-0808">Transferase</keyword>
<dbReference type="FunFam" id="3.30.70.270:FF:000020">
    <property type="entry name" value="Transposon Tf2-6 polyprotein-like Protein"/>
    <property type="match status" value="1"/>
</dbReference>
<proteinExistence type="inferred from homology"/>
<organism evidence="11 12">
    <name type="scientific">Cirrhinus mrigala</name>
    <name type="common">Mrigala</name>
    <dbReference type="NCBI Taxonomy" id="683832"/>
    <lineage>
        <taxon>Eukaryota</taxon>
        <taxon>Metazoa</taxon>
        <taxon>Chordata</taxon>
        <taxon>Craniata</taxon>
        <taxon>Vertebrata</taxon>
        <taxon>Euteleostomi</taxon>
        <taxon>Actinopterygii</taxon>
        <taxon>Neopterygii</taxon>
        <taxon>Teleostei</taxon>
        <taxon>Ostariophysi</taxon>
        <taxon>Cypriniformes</taxon>
        <taxon>Cyprinidae</taxon>
        <taxon>Labeoninae</taxon>
        <taxon>Labeonini</taxon>
        <taxon>Cirrhinus</taxon>
    </lineage>
</organism>
<dbReference type="InterPro" id="IPR041577">
    <property type="entry name" value="RT_RNaseH_2"/>
</dbReference>
<dbReference type="InterPro" id="IPR005162">
    <property type="entry name" value="Retrotrans_gag_dom"/>
</dbReference>
<dbReference type="EMBL" id="JAMKFB020000908">
    <property type="protein sequence ID" value="KAL0146751.1"/>
    <property type="molecule type" value="Genomic_DNA"/>
</dbReference>
<evidence type="ECO:0000259" key="10">
    <source>
        <dbReference type="PROSITE" id="PS50878"/>
    </source>
</evidence>
<dbReference type="GO" id="GO:0003964">
    <property type="term" value="F:RNA-directed DNA polymerase activity"/>
    <property type="evidence" value="ECO:0007669"/>
    <property type="project" value="UniProtKB-KW"/>
</dbReference>
<dbReference type="Proteomes" id="UP001529510">
    <property type="component" value="Unassembled WGS sequence"/>
</dbReference>
<dbReference type="InterPro" id="IPR051320">
    <property type="entry name" value="Viral_Replic_Matur_Polypro"/>
</dbReference>
<dbReference type="Pfam" id="PF03732">
    <property type="entry name" value="Retrotrans_gag"/>
    <property type="match status" value="1"/>
</dbReference>
<keyword evidence="7" id="KW-0255">Endonuclease</keyword>
<evidence type="ECO:0000256" key="3">
    <source>
        <dbReference type="ARBA" id="ARBA00022670"/>
    </source>
</evidence>
<evidence type="ECO:0000256" key="7">
    <source>
        <dbReference type="ARBA" id="ARBA00022759"/>
    </source>
</evidence>
<evidence type="ECO:0000313" key="11">
    <source>
        <dbReference type="EMBL" id="KAL0146751.1"/>
    </source>
</evidence>
<keyword evidence="8" id="KW-0378">Hydrolase</keyword>
<dbReference type="Gene3D" id="3.10.10.10">
    <property type="entry name" value="HIV Type 1 Reverse Transcriptase, subunit A, domain 1"/>
    <property type="match status" value="1"/>
</dbReference>
<dbReference type="FunFam" id="3.10.10.10:FF:000007">
    <property type="entry name" value="Retrovirus-related Pol polyprotein from transposon 17.6-like Protein"/>
    <property type="match status" value="1"/>
</dbReference>
<evidence type="ECO:0000256" key="5">
    <source>
        <dbReference type="ARBA" id="ARBA00022695"/>
    </source>
</evidence>
<evidence type="ECO:0000256" key="8">
    <source>
        <dbReference type="ARBA" id="ARBA00022801"/>
    </source>
</evidence>
<dbReference type="AlphaFoldDB" id="A0ABD0MDJ0"/>
<keyword evidence="3" id="KW-0645">Protease</keyword>
<dbReference type="InterPro" id="IPR043128">
    <property type="entry name" value="Rev_trsase/Diguanyl_cyclase"/>
</dbReference>
<dbReference type="GO" id="GO:0006508">
    <property type="term" value="P:proteolysis"/>
    <property type="evidence" value="ECO:0007669"/>
    <property type="project" value="UniProtKB-KW"/>
</dbReference>
<dbReference type="PANTHER" id="PTHR33064">
    <property type="entry name" value="POL PROTEIN"/>
    <property type="match status" value="1"/>
</dbReference>
<dbReference type="EC" id="3.1.26.4" evidence="2"/>
<keyword evidence="9" id="KW-0695">RNA-directed DNA polymerase</keyword>
<sequence length="905" mass="102283">MDSTLNREASFRQAVGASLAGLEDYFQKSLEKLERAVTDCFLQRDAKLESQMKKLRLTSTPTLSRLQAYSPASAHISPLQCPQKPRPVAKHKDPTCKVPNTTYDINSSVHDHPPSVLPSSVMASSSSFCARPPIRLEFPSFGDSCETAEVLNFIEQCENFLEIRPLPSLELIGTLSTVLKGPAQSWWKAEKAKVTDWQSFKKAFMSAFLSYDYLSEVEEKLRTLVQQPQQRLRDFAYDYRALCLKWKPEISEEELVNRILNNINPRVAGCLRGTVNTVEQLVKVGSLVEKDCMGAKDYWQKVSTQGSKEKAKKSAERTNTKNLAGVTLAQPHSVTSLLKSSDRHRKLLHLDAGELTPSVIPSIPQRFIMADGTIHQSPDLQKLHYQWHGQECTLDTYILKNTHLAFPLIAGLDFLTATGAVLEVGQGRYGLRSSKGYTYYPFLPSQIPAVPTTQPGQAHFLTAAKLNLYYALPPTGRVPELMSFTPEISQWDADNQKELLKLITTWPRTTSNILGRTSVVQHKITLTDDIPFKSRAYRVSPIKKQIIEEQVDQMLQDDIIEPSFSPWSSPVVLVPKPDGSYRFCVDYRRLNSRTVPDAYPMPFIHDILESMEGTSWFSALDLQSGYWQVEMEETSKEKTAFITTKGLFQFKSMPYGLRNSAATFQRLMERVLTDLRGKICLVYIDDIIVYSKTLEQHTQHLNMVFQKLTQANLTLNMKKCHFFKRQLKFLGHIVSGRGVEIDPEKTRDVTEFPPPQDLKALQRFLGLAGWYHKFIPHFADITAPLNHLKKKGVKWDWTPECQDSMQTLKQALQNSPVLIQPDLNKPFQVHTDASDVGLGAILTQQSEEGEKVVAYATEIKSKTGPINYSVCWGNPHKTDGINVVNLKRYHGRSPQTPLAGGRESM</sequence>
<evidence type="ECO:0000256" key="4">
    <source>
        <dbReference type="ARBA" id="ARBA00022679"/>
    </source>
</evidence>
<evidence type="ECO:0000256" key="2">
    <source>
        <dbReference type="ARBA" id="ARBA00012180"/>
    </source>
</evidence>
<gene>
    <name evidence="11" type="ORF">M9458_058091</name>
</gene>
<dbReference type="InterPro" id="IPR000477">
    <property type="entry name" value="RT_dom"/>
</dbReference>
<keyword evidence="12" id="KW-1185">Reference proteome</keyword>
<keyword evidence="6" id="KW-0540">Nuclease</keyword>
<dbReference type="Pfam" id="PF00078">
    <property type="entry name" value="RVT_1"/>
    <property type="match status" value="1"/>
</dbReference>
<evidence type="ECO:0000313" key="12">
    <source>
        <dbReference type="Proteomes" id="UP001529510"/>
    </source>
</evidence>